<comment type="caution">
    <text evidence="1">The sequence shown here is derived from an EMBL/GenBank/DDBJ whole genome shotgun (WGS) entry which is preliminary data.</text>
</comment>
<protein>
    <submittedName>
        <fullName evidence="1">Uncharacterized protein</fullName>
    </submittedName>
</protein>
<dbReference type="AlphaFoldDB" id="A0A547Q6C3"/>
<organism evidence="1 2">
    <name type="scientific">Palleronia caenipelagi</name>
    <dbReference type="NCBI Taxonomy" id="2489174"/>
    <lineage>
        <taxon>Bacteria</taxon>
        <taxon>Pseudomonadati</taxon>
        <taxon>Pseudomonadota</taxon>
        <taxon>Alphaproteobacteria</taxon>
        <taxon>Rhodobacterales</taxon>
        <taxon>Roseobacteraceae</taxon>
        <taxon>Palleronia</taxon>
    </lineage>
</organism>
<evidence type="ECO:0000313" key="1">
    <source>
        <dbReference type="EMBL" id="TRD21910.1"/>
    </source>
</evidence>
<dbReference type="RefSeq" id="WP_142834215.1">
    <property type="nucleotide sequence ID" value="NZ_VFSV01000009.1"/>
</dbReference>
<dbReference type="OrthoDB" id="7779022at2"/>
<sequence length="65" mass="7006">MVKVIIHRTCNATDPKRGVSLRLSPSEKPQSLPAWAADLAVKSGAAERIPLTRKSPARAQTRKGS</sequence>
<evidence type="ECO:0000313" key="2">
    <source>
        <dbReference type="Proteomes" id="UP000318590"/>
    </source>
</evidence>
<gene>
    <name evidence="1" type="ORF">FEV53_07625</name>
</gene>
<accession>A0A547Q6C3</accession>
<keyword evidence="2" id="KW-1185">Reference proteome</keyword>
<name>A0A547Q6C3_9RHOB</name>
<proteinExistence type="predicted"/>
<dbReference type="Proteomes" id="UP000318590">
    <property type="component" value="Unassembled WGS sequence"/>
</dbReference>
<dbReference type="EMBL" id="VFSV01000009">
    <property type="protein sequence ID" value="TRD21910.1"/>
    <property type="molecule type" value="Genomic_DNA"/>
</dbReference>
<reference evidence="1 2" key="1">
    <citation type="submission" date="2019-06" db="EMBL/GenBank/DDBJ databases">
        <title>Paenimaribius caenipelagi gen. nov., sp. nov., isolated from a tidal flat.</title>
        <authorList>
            <person name="Yoon J.-H."/>
        </authorList>
    </citation>
    <scope>NUCLEOTIDE SEQUENCE [LARGE SCALE GENOMIC DNA]</scope>
    <source>
        <strain evidence="1 2">JBTF-M29</strain>
    </source>
</reference>